<dbReference type="SUPFAM" id="SSF102114">
    <property type="entry name" value="Radical SAM enzymes"/>
    <property type="match status" value="1"/>
</dbReference>
<dbReference type="STRING" id="309799.DICTH_1592"/>
<keyword evidence="3" id="KW-0949">S-adenosyl-L-methionine</keyword>
<dbReference type="OrthoDB" id="9782387at2"/>
<feature type="domain" description="Radical SAM core" evidence="7">
    <location>
        <begin position="13"/>
        <end position="228"/>
    </location>
</feature>
<comment type="cofactor">
    <cofactor evidence="1">
        <name>[4Fe-4S] cluster</name>
        <dbReference type="ChEBI" id="CHEBI:49883"/>
    </cofactor>
</comment>
<dbReference type="CDD" id="cd01335">
    <property type="entry name" value="Radical_SAM"/>
    <property type="match status" value="1"/>
</dbReference>
<dbReference type="InterPro" id="IPR013785">
    <property type="entry name" value="Aldolase_TIM"/>
</dbReference>
<dbReference type="AlphaFoldDB" id="B5YAD5"/>
<evidence type="ECO:0000313" key="8">
    <source>
        <dbReference type="EMBL" id="ACI19008.1"/>
    </source>
</evidence>
<dbReference type="PANTHER" id="PTHR30352">
    <property type="entry name" value="PYRUVATE FORMATE-LYASE-ACTIVATING ENZYME"/>
    <property type="match status" value="1"/>
</dbReference>
<dbReference type="PaxDb" id="309799-DICTH_1592"/>
<dbReference type="InterPro" id="IPR058240">
    <property type="entry name" value="rSAM_sf"/>
</dbReference>
<accession>B5YAD5</accession>
<keyword evidence="4" id="KW-0479">Metal-binding</keyword>
<gene>
    <name evidence="8" type="ordered locus">DICTH_1592</name>
</gene>
<keyword evidence="5" id="KW-0408">Iron</keyword>
<dbReference type="RefSeq" id="WP_012547640.1">
    <property type="nucleotide sequence ID" value="NC_011297.1"/>
</dbReference>
<evidence type="ECO:0000313" key="9">
    <source>
        <dbReference type="Proteomes" id="UP000001733"/>
    </source>
</evidence>
<proteinExistence type="predicted"/>
<dbReference type="PROSITE" id="PS51918">
    <property type="entry name" value="RADICAL_SAM"/>
    <property type="match status" value="1"/>
</dbReference>
<keyword evidence="2" id="KW-0004">4Fe-4S</keyword>
<protein>
    <submittedName>
        <fullName evidence="8">Anaerobic ribonucleoside-triphosphate reductase activating protein</fullName>
    </submittedName>
</protein>
<dbReference type="GO" id="GO:0051539">
    <property type="term" value="F:4 iron, 4 sulfur cluster binding"/>
    <property type="evidence" value="ECO:0007669"/>
    <property type="project" value="UniProtKB-KW"/>
</dbReference>
<evidence type="ECO:0000256" key="4">
    <source>
        <dbReference type="ARBA" id="ARBA00022723"/>
    </source>
</evidence>
<dbReference type="InterPro" id="IPR012840">
    <property type="entry name" value="NrdG2"/>
</dbReference>
<dbReference type="NCBIfam" id="TIGR02495">
    <property type="entry name" value="NrdG2"/>
    <property type="match status" value="1"/>
</dbReference>
<dbReference type="SFLD" id="SFLDS00029">
    <property type="entry name" value="Radical_SAM"/>
    <property type="match status" value="1"/>
</dbReference>
<dbReference type="PROSITE" id="PS51257">
    <property type="entry name" value="PROKAR_LIPOPROTEIN"/>
    <property type="match status" value="1"/>
</dbReference>
<dbReference type="EMBL" id="CP001146">
    <property type="protein sequence ID" value="ACI19008.1"/>
    <property type="molecule type" value="Genomic_DNA"/>
</dbReference>
<dbReference type="eggNOG" id="COG1180">
    <property type="taxonomic scope" value="Bacteria"/>
</dbReference>
<evidence type="ECO:0000256" key="6">
    <source>
        <dbReference type="ARBA" id="ARBA00023014"/>
    </source>
</evidence>
<sequence>MKISGYLGFSLIDYPGIPSFVIFTQGCNFKCPFCHNPELISQRKKGQYSEEFILEEIDRRRKLIKGVVITGGEPTLQEDLPSFLFKIKKKRLLIKLDTNGSNPKMLIEIIKSNLVDYVAMDFKTSPSKYHKAIGLTENETKKYLKNIFESLKILRENKIKFEIRTTVVPEIVEEEDLIEIRKIIGENTLYFLQPFKNDKTLSYEFKNKNPYPEEMLEKYSATIKSKLR</sequence>
<evidence type="ECO:0000256" key="2">
    <source>
        <dbReference type="ARBA" id="ARBA00022485"/>
    </source>
</evidence>
<dbReference type="SFLD" id="SFLDG01094">
    <property type="entry name" value="Uncharacterised_Radical_SAM_Su"/>
    <property type="match status" value="1"/>
</dbReference>
<dbReference type="GO" id="GO:0046872">
    <property type="term" value="F:metal ion binding"/>
    <property type="evidence" value="ECO:0007669"/>
    <property type="project" value="UniProtKB-KW"/>
</dbReference>
<dbReference type="InterPro" id="IPR006638">
    <property type="entry name" value="Elp3/MiaA/NifB-like_rSAM"/>
</dbReference>
<keyword evidence="6" id="KW-0411">Iron-sulfur</keyword>
<evidence type="ECO:0000259" key="7">
    <source>
        <dbReference type="PROSITE" id="PS51918"/>
    </source>
</evidence>
<dbReference type="KEGG" id="dth:DICTH_1592"/>
<dbReference type="Gene3D" id="3.20.20.70">
    <property type="entry name" value="Aldolase class I"/>
    <property type="match status" value="1"/>
</dbReference>
<dbReference type="InterPro" id="IPR034457">
    <property type="entry name" value="Organic_radical-activating"/>
</dbReference>
<name>B5YAD5_DICT6</name>
<dbReference type="Pfam" id="PF04055">
    <property type="entry name" value="Radical_SAM"/>
    <property type="match status" value="1"/>
</dbReference>
<evidence type="ECO:0000256" key="3">
    <source>
        <dbReference type="ARBA" id="ARBA00022691"/>
    </source>
</evidence>
<dbReference type="InterPro" id="IPR007197">
    <property type="entry name" value="rSAM"/>
</dbReference>
<dbReference type="GO" id="GO:0003824">
    <property type="term" value="F:catalytic activity"/>
    <property type="evidence" value="ECO:0007669"/>
    <property type="project" value="InterPro"/>
</dbReference>
<reference evidence="8 9" key="1">
    <citation type="journal article" date="2014" name="Genome Announc.">
        <title>Complete Genome Sequence of the Extreme Thermophile Dictyoglomus thermophilum H-6-12.</title>
        <authorList>
            <person name="Coil D.A."/>
            <person name="Badger J.H."/>
            <person name="Forberger H.C."/>
            <person name="Riggs F."/>
            <person name="Madupu R."/>
            <person name="Fedorova N."/>
            <person name="Ward N."/>
            <person name="Robb F.T."/>
            <person name="Eisen J.A."/>
        </authorList>
    </citation>
    <scope>NUCLEOTIDE SEQUENCE [LARGE SCALE GENOMIC DNA]</scope>
    <source>
        <strain evidence="9">ATCC 35947 / DSM 3960 / H-6-12</strain>
    </source>
</reference>
<dbReference type="Proteomes" id="UP000001733">
    <property type="component" value="Chromosome"/>
</dbReference>
<evidence type="ECO:0000256" key="5">
    <source>
        <dbReference type="ARBA" id="ARBA00023004"/>
    </source>
</evidence>
<dbReference type="SFLD" id="SFLDG01067">
    <property type="entry name" value="SPASM/twitch_domain_containing"/>
    <property type="match status" value="1"/>
</dbReference>
<dbReference type="HOGENOM" id="CLU_078147_2_1_0"/>
<organism evidence="8 9">
    <name type="scientific">Dictyoglomus thermophilum (strain ATCC 35947 / DSM 3960 / H-6-12)</name>
    <dbReference type="NCBI Taxonomy" id="309799"/>
    <lineage>
        <taxon>Bacteria</taxon>
        <taxon>Pseudomonadati</taxon>
        <taxon>Dictyoglomota</taxon>
        <taxon>Dictyoglomia</taxon>
        <taxon>Dictyoglomales</taxon>
        <taxon>Dictyoglomaceae</taxon>
        <taxon>Dictyoglomus</taxon>
    </lineage>
</organism>
<dbReference type="SMART" id="SM00729">
    <property type="entry name" value="Elp3"/>
    <property type="match status" value="1"/>
</dbReference>
<evidence type="ECO:0000256" key="1">
    <source>
        <dbReference type="ARBA" id="ARBA00001966"/>
    </source>
</evidence>
<dbReference type="PANTHER" id="PTHR30352:SF13">
    <property type="entry name" value="GLYCYL-RADICAL ENZYME ACTIVATING ENZYME YJJW-RELATED"/>
    <property type="match status" value="1"/>
</dbReference>
<keyword evidence="9" id="KW-1185">Reference proteome</keyword>